<dbReference type="InterPro" id="IPR012902">
    <property type="entry name" value="N_methyl_site"/>
</dbReference>
<keyword evidence="2" id="KW-1133">Transmembrane helix</keyword>
<dbReference type="AlphaFoldDB" id="A0A840YAK1"/>
<feature type="transmembrane region" description="Helical" evidence="2">
    <location>
        <begin position="12"/>
        <end position="36"/>
    </location>
</feature>
<reference evidence="3 4" key="1">
    <citation type="submission" date="2020-08" db="EMBL/GenBank/DDBJ databases">
        <title>Genomic Encyclopedia of Type Strains, Phase IV (KMG-IV): sequencing the most valuable type-strain genomes for metagenomic binning, comparative biology and taxonomic classification.</title>
        <authorList>
            <person name="Goeker M."/>
        </authorList>
    </citation>
    <scope>NUCLEOTIDE SEQUENCE [LARGE SCALE GENOMIC DNA]</scope>
    <source>
        <strain evidence="3 4">DSM 25622</strain>
    </source>
</reference>
<sequence length="123" mass="12305">MCARFPDPRAEGFTLVEALVALLAIGGAVATVLPTLGTAMRARAEREGQVAAALMAQSLLDAHAPPGAAREGRHSGRAPEGAWSVEVGPGEPGAAGTALRPVRVTVGGVVLETLRPGPAGTPP</sequence>
<gene>
    <name evidence="3" type="ORF">FHS87_001087</name>
</gene>
<dbReference type="RefSeq" id="WP_184514703.1">
    <property type="nucleotide sequence ID" value="NZ_JACIJD010000004.1"/>
</dbReference>
<evidence type="ECO:0000256" key="2">
    <source>
        <dbReference type="SAM" id="Phobius"/>
    </source>
</evidence>
<keyword evidence="2" id="KW-0472">Membrane</keyword>
<accession>A0A840YAK1</accession>
<proteinExistence type="predicted"/>
<evidence type="ECO:0000313" key="3">
    <source>
        <dbReference type="EMBL" id="MBB5693061.1"/>
    </source>
</evidence>
<evidence type="ECO:0000256" key="1">
    <source>
        <dbReference type="SAM" id="MobiDB-lite"/>
    </source>
</evidence>
<protein>
    <submittedName>
        <fullName evidence="3">Type II secretory pathway component PulJ</fullName>
    </submittedName>
</protein>
<evidence type="ECO:0000313" key="4">
    <source>
        <dbReference type="Proteomes" id="UP000580654"/>
    </source>
</evidence>
<dbReference type="PROSITE" id="PS00409">
    <property type="entry name" value="PROKAR_NTER_METHYL"/>
    <property type="match status" value="1"/>
</dbReference>
<feature type="region of interest" description="Disordered" evidence="1">
    <location>
        <begin position="65"/>
        <end position="98"/>
    </location>
</feature>
<comment type="caution">
    <text evidence="3">The sequence shown here is derived from an EMBL/GenBank/DDBJ whole genome shotgun (WGS) entry which is preliminary data.</text>
</comment>
<keyword evidence="4" id="KW-1185">Reference proteome</keyword>
<organism evidence="3 4">
    <name type="scientific">Muricoccus pecuniae</name>
    <dbReference type="NCBI Taxonomy" id="693023"/>
    <lineage>
        <taxon>Bacteria</taxon>
        <taxon>Pseudomonadati</taxon>
        <taxon>Pseudomonadota</taxon>
        <taxon>Alphaproteobacteria</taxon>
        <taxon>Acetobacterales</taxon>
        <taxon>Roseomonadaceae</taxon>
        <taxon>Muricoccus</taxon>
    </lineage>
</organism>
<name>A0A840YAK1_9PROT</name>
<dbReference type="EMBL" id="JACIJD010000004">
    <property type="protein sequence ID" value="MBB5693061.1"/>
    <property type="molecule type" value="Genomic_DNA"/>
</dbReference>
<dbReference type="Proteomes" id="UP000580654">
    <property type="component" value="Unassembled WGS sequence"/>
</dbReference>
<keyword evidence="2" id="KW-0812">Transmembrane</keyword>